<dbReference type="Proteomes" id="UP000245959">
    <property type="component" value="Unassembled WGS sequence"/>
</dbReference>
<dbReference type="EMBL" id="QEKH01000042">
    <property type="protein sequence ID" value="PVY35195.1"/>
    <property type="molecule type" value="Genomic_DNA"/>
</dbReference>
<dbReference type="Gene3D" id="3.20.20.150">
    <property type="entry name" value="Divalent-metal-dependent TIM barrel enzymes"/>
    <property type="match status" value="1"/>
</dbReference>
<organism evidence="6 7">
    <name type="scientific">Victivallis vadensis</name>
    <dbReference type="NCBI Taxonomy" id="172901"/>
    <lineage>
        <taxon>Bacteria</taxon>
        <taxon>Pseudomonadati</taxon>
        <taxon>Lentisphaerota</taxon>
        <taxon>Lentisphaeria</taxon>
        <taxon>Victivallales</taxon>
        <taxon>Victivallaceae</taxon>
        <taxon>Victivallis</taxon>
    </lineage>
</organism>
<evidence type="ECO:0000256" key="4">
    <source>
        <dbReference type="ARBA" id="ARBA00023235"/>
    </source>
</evidence>
<evidence type="ECO:0000256" key="5">
    <source>
        <dbReference type="ARBA" id="ARBA00023308"/>
    </source>
</evidence>
<dbReference type="GO" id="GO:0019324">
    <property type="term" value="P:L-lyxose metabolic process"/>
    <property type="evidence" value="ECO:0007669"/>
    <property type="project" value="TreeGrafter"/>
</dbReference>
<keyword evidence="4 6" id="KW-0413">Isomerase</keyword>
<protein>
    <submittedName>
        <fullName evidence="6">L-rhamnose isomerase</fullName>
    </submittedName>
</protein>
<reference evidence="6 7" key="1">
    <citation type="submission" date="2018-04" db="EMBL/GenBank/DDBJ databases">
        <title>Genomic Encyclopedia of Type Strains, Phase IV (KMG-IV): sequencing the most valuable type-strain genomes for metagenomic binning, comparative biology and taxonomic classification.</title>
        <authorList>
            <person name="Goeker M."/>
        </authorList>
    </citation>
    <scope>NUCLEOTIDE SEQUENCE [LARGE SCALE GENOMIC DNA]</scope>
    <source>
        <strain evidence="6 7">DSM 14823</strain>
    </source>
</reference>
<dbReference type="InterPro" id="IPR009308">
    <property type="entry name" value="Rhamnose_isomerase"/>
</dbReference>
<name>A0A2U1AFK3_9BACT</name>
<evidence type="ECO:0000256" key="1">
    <source>
        <dbReference type="ARBA" id="ARBA00022490"/>
    </source>
</evidence>
<keyword evidence="2" id="KW-0479">Metal-binding</keyword>
<dbReference type="PANTHER" id="PTHR30268:SF0">
    <property type="entry name" value="L-RHAMNOSE ISOMERASE"/>
    <property type="match status" value="1"/>
</dbReference>
<evidence type="ECO:0000256" key="3">
    <source>
        <dbReference type="ARBA" id="ARBA00023211"/>
    </source>
</evidence>
<dbReference type="Pfam" id="PF06134">
    <property type="entry name" value="RhaA"/>
    <property type="match status" value="1"/>
</dbReference>
<dbReference type="InterPro" id="IPR036237">
    <property type="entry name" value="Xyl_isomerase-like_sf"/>
</dbReference>
<dbReference type="PANTHER" id="PTHR30268">
    <property type="entry name" value="L-RHAMNOSE ISOMERASE"/>
    <property type="match status" value="1"/>
</dbReference>
<keyword evidence="5" id="KW-0684">Rhamnose metabolism</keyword>
<keyword evidence="7" id="KW-1185">Reference proteome</keyword>
<comment type="caution">
    <text evidence="6">The sequence shown here is derived from an EMBL/GenBank/DDBJ whole genome shotgun (WGS) entry which is preliminary data.</text>
</comment>
<sequence>MNTWIPDGFKDIPVDRRGARARLKDSLDQIFAIEYSRKNLLDSVECKLFGIGMESCTVGSHEFYMNYAKEHNLMLTIDSGHFHPTEQISDKISSILLFFPEMLLHISRPIRWDSDHVVIFDDELQYIANETIRNDVSRIHIGMDYFDATINRLAAWAIGYRNIQKALCKAMLEPFAQLRDMEVSGDCTGRLAVTEELKAMPWQAVYDYYCLKNNVPVGNDMLAVIRDYEQNVQLKRG</sequence>
<dbReference type="GO" id="GO:0008740">
    <property type="term" value="F:L-rhamnose isomerase activity"/>
    <property type="evidence" value="ECO:0007669"/>
    <property type="project" value="InterPro"/>
</dbReference>
<dbReference type="SUPFAM" id="SSF51658">
    <property type="entry name" value="Xylose isomerase-like"/>
    <property type="match status" value="1"/>
</dbReference>
<proteinExistence type="predicted"/>
<dbReference type="GO" id="GO:0019301">
    <property type="term" value="P:rhamnose catabolic process"/>
    <property type="evidence" value="ECO:0007669"/>
    <property type="project" value="TreeGrafter"/>
</dbReference>
<accession>A0A2U1AFK3</accession>
<keyword evidence="3" id="KW-0464">Manganese</keyword>
<dbReference type="AlphaFoldDB" id="A0A2U1AFK3"/>
<keyword evidence="1" id="KW-0963">Cytoplasm</keyword>
<gene>
    <name evidence="6" type="ORF">C8D82_14222</name>
</gene>
<dbReference type="GO" id="GO:0030145">
    <property type="term" value="F:manganese ion binding"/>
    <property type="evidence" value="ECO:0007669"/>
    <property type="project" value="InterPro"/>
</dbReference>
<evidence type="ECO:0000313" key="7">
    <source>
        <dbReference type="Proteomes" id="UP000245959"/>
    </source>
</evidence>
<evidence type="ECO:0000256" key="2">
    <source>
        <dbReference type="ARBA" id="ARBA00022723"/>
    </source>
</evidence>
<evidence type="ECO:0000313" key="6">
    <source>
        <dbReference type="EMBL" id="PVY35195.1"/>
    </source>
</evidence>
<dbReference type="InterPro" id="IPR050337">
    <property type="entry name" value="L-rhamnose_isomerase"/>
</dbReference>